<organism evidence="1">
    <name type="scientific">freshwater metagenome</name>
    <dbReference type="NCBI Taxonomy" id="449393"/>
    <lineage>
        <taxon>unclassified sequences</taxon>
        <taxon>metagenomes</taxon>
        <taxon>ecological metagenomes</taxon>
    </lineage>
</organism>
<sequence>MLGGPLALRRGHRPVCWWTPLGVRIGSAPLWEHAAATAIARAQGWIGDDDWAVLRPRLLGAAARGTAQIDDERAIAAGRLWLACLDDEQAARILTRPTVQHDPLAVALDRLATRVAADGKDLVA</sequence>
<dbReference type="EMBL" id="CAEZSR010000069">
    <property type="protein sequence ID" value="CAB4563937.1"/>
    <property type="molecule type" value="Genomic_DNA"/>
</dbReference>
<accession>A0A6J6DIK0</accession>
<reference evidence="1" key="1">
    <citation type="submission" date="2020-05" db="EMBL/GenBank/DDBJ databases">
        <authorList>
            <person name="Chiriac C."/>
            <person name="Salcher M."/>
            <person name="Ghai R."/>
            <person name="Kavagutti S V."/>
        </authorList>
    </citation>
    <scope>NUCLEOTIDE SEQUENCE</scope>
</reference>
<protein>
    <submittedName>
        <fullName evidence="1">Unannotated protein</fullName>
    </submittedName>
</protein>
<evidence type="ECO:0000313" key="1">
    <source>
        <dbReference type="EMBL" id="CAB4563937.1"/>
    </source>
</evidence>
<proteinExistence type="predicted"/>
<dbReference type="AlphaFoldDB" id="A0A6J6DIK0"/>
<gene>
    <name evidence="1" type="ORF">UFOPK1493_01969</name>
</gene>
<name>A0A6J6DIK0_9ZZZZ</name>